<organism evidence="5 6">
    <name type="scientific">Trachymyrmex cornetzi</name>
    <dbReference type="NCBI Taxonomy" id="471704"/>
    <lineage>
        <taxon>Eukaryota</taxon>
        <taxon>Metazoa</taxon>
        <taxon>Ecdysozoa</taxon>
        <taxon>Arthropoda</taxon>
        <taxon>Hexapoda</taxon>
        <taxon>Insecta</taxon>
        <taxon>Pterygota</taxon>
        <taxon>Neoptera</taxon>
        <taxon>Endopterygota</taxon>
        <taxon>Hymenoptera</taxon>
        <taxon>Apocrita</taxon>
        <taxon>Aculeata</taxon>
        <taxon>Formicoidea</taxon>
        <taxon>Formicidae</taxon>
        <taxon>Myrmicinae</taxon>
        <taxon>Trachymyrmex</taxon>
    </lineage>
</organism>
<sequence length="586" mass="67817">MENPVRKKKPRKEKPSTSENNDSATQSNESILDSSTYLTYDILRIVFQYLNARDLASAARVCRSWLEAVNNEKWTRGPCCFIRCYEQFVDILNVANLRIKPSAEHIETLLPGHCQIIILYSGDIIMDKEMEDPYPNIVCAFLPQIPNVRIKSFKVAQHSSIQNTAEYREIMSTIVNRETSVSNHETCFMLFCNLKGRTTAKRWARAIQKSKENEIVSVWGGVLEDLYAQHIENDDSLYKRQTRHRIIHRMDIPSCVAVLITGSIQTWSIVLQNRTKEQAEAKLKLFKNEVKLKKHSIGFMFMCIARGNEMYNETNVESTIFKRLFPKVPLVGCSGYGEFGKSTIVDEVNKERARITPTLQTGGYETMYYDCTFIVADKEMSRHPISNIACMFLPQIPNVGIKSFQLKSLYWETIAYREMMNTIVKSMPSHEISTCFLIFCDYLVYREAFWQLAIQKSIRNAIFICSTVSGITFIHRYAWNSWRQLFIGPFGILITGSIQTWSTILKEDCITEERIEAKLKLFKDEVKLKKHSIGFMFICTARRYLYNATNVEPMIFKRLFPKVPFIGFSVQSNQFKKSIIVSEESK</sequence>
<gene>
    <name evidence="5" type="ORF">ALC57_06720</name>
</gene>
<proteinExistence type="predicted"/>
<accession>A0A195E7K6</accession>
<dbReference type="Proteomes" id="UP000078492">
    <property type="component" value="Unassembled WGS sequence"/>
</dbReference>
<dbReference type="InterPro" id="IPR019494">
    <property type="entry name" value="FIST_C"/>
</dbReference>
<dbReference type="InterPro" id="IPR001810">
    <property type="entry name" value="F-box_dom"/>
</dbReference>
<dbReference type="EMBL" id="KQ979568">
    <property type="protein sequence ID" value="KYN20814.1"/>
    <property type="molecule type" value="Genomic_DNA"/>
</dbReference>
<feature type="region of interest" description="Disordered" evidence="2">
    <location>
        <begin position="1"/>
        <end position="28"/>
    </location>
</feature>
<evidence type="ECO:0000259" key="4">
    <source>
        <dbReference type="Pfam" id="PF12937"/>
    </source>
</evidence>
<dbReference type="PANTHER" id="PTHR14939">
    <property type="entry name" value="F-BOX ONLY PROTEIN 22"/>
    <property type="match status" value="1"/>
</dbReference>
<evidence type="ECO:0000313" key="6">
    <source>
        <dbReference type="Proteomes" id="UP000078492"/>
    </source>
</evidence>
<keyword evidence="6" id="KW-1185">Reference proteome</keyword>
<feature type="coiled-coil region" evidence="1">
    <location>
        <begin position="269"/>
        <end position="296"/>
    </location>
</feature>
<feature type="domain" description="FIST C-domain" evidence="3">
    <location>
        <begin position="265"/>
        <end position="340"/>
    </location>
</feature>
<dbReference type="STRING" id="471704.A0A195E7K6"/>
<dbReference type="Pfam" id="PF10442">
    <property type="entry name" value="FIST_C"/>
    <property type="match status" value="1"/>
</dbReference>
<evidence type="ECO:0000256" key="1">
    <source>
        <dbReference type="SAM" id="Coils"/>
    </source>
</evidence>
<dbReference type="PANTHER" id="PTHR14939:SF5">
    <property type="entry name" value="F-BOX ONLY PROTEIN 22"/>
    <property type="match status" value="1"/>
</dbReference>
<keyword evidence="1" id="KW-0175">Coiled coil</keyword>
<feature type="domain" description="F-box" evidence="4">
    <location>
        <begin position="41"/>
        <end position="76"/>
    </location>
</feature>
<protein>
    <submittedName>
        <fullName evidence="5">F-box only protein 22</fullName>
    </submittedName>
</protein>
<dbReference type="InterPro" id="IPR036047">
    <property type="entry name" value="F-box-like_dom_sf"/>
</dbReference>
<evidence type="ECO:0000259" key="3">
    <source>
        <dbReference type="Pfam" id="PF10442"/>
    </source>
</evidence>
<evidence type="ECO:0000256" key="2">
    <source>
        <dbReference type="SAM" id="MobiDB-lite"/>
    </source>
</evidence>
<name>A0A195E7K6_9HYME</name>
<dbReference type="CDD" id="cd09917">
    <property type="entry name" value="F-box_SF"/>
    <property type="match status" value="1"/>
</dbReference>
<dbReference type="GO" id="GO:0000209">
    <property type="term" value="P:protein polyubiquitination"/>
    <property type="evidence" value="ECO:0007669"/>
    <property type="project" value="TreeGrafter"/>
</dbReference>
<dbReference type="GO" id="GO:0032436">
    <property type="term" value="P:positive regulation of proteasomal ubiquitin-dependent protein catabolic process"/>
    <property type="evidence" value="ECO:0007669"/>
    <property type="project" value="TreeGrafter"/>
</dbReference>
<dbReference type="Pfam" id="PF12937">
    <property type="entry name" value="F-box-like"/>
    <property type="match status" value="1"/>
</dbReference>
<evidence type="ECO:0000313" key="5">
    <source>
        <dbReference type="EMBL" id="KYN20814.1"/>
    </source>
</evidence>
<reference evidence="5 6" key="1">
    <citation type="submission" date="2015-09" db="EMBL/GenBank/DDBJ databases">
        <title>Trachymyrmex cornetzi WGS genome.</title>
        <authorList>
            <person name="Nygaard S."/>
            <person name="Hu H."/>
            <person name="Boomsma J."/>
            <person name="Zhang G."/>
        </authorList>
    </citation>
    <scope>NUCLEOTIDE SEQUENCE [LARGE SCALE GENOMIC DNA]</scope>
    <source>
        <strain evidence="5">Tcor2-1</strain>
        <tissue evidence="5">Whole body</tissue>
    </source>
</reference>
<dbReference type="Gene3D" id="1.20.1280.50">
    <property type="match status" value="1"/>
</dbReference>
<dbReference type="AlphaFoldDB" id="A0A195E7K6"/>
<dbReference type="SUPFAM" id="SSF81383">
    <property type="entry name" value="F-box domain"/>
    <property type="match status" value="1"/>
</dbReference>
<feature type="compositionally biased region" description="Basic residues" evidence="2">
    <location>
        <begin position="1"/>
        <end position="12"/>
    </location>
</feature>